<proteinExistence type="predicted"/>
<protein>
    <submittedName>
        <fullName evidence="1">Uncharacterized protein</fullName>
    </submittedName>
</protein>
<reference evidence="1 2" key="1">
    <citation type="submission" date="2019-08" db="EMBL/GenBank/DDBJ databases">
        <authorList>
            <person name="Peeters C."/>
        </authorList>
    </citation>
    <scope>NUCLEOTIDE SEQUENCE [LARGE SCALE GENOMIC DNA]</scope>
    <source>
        <strain evidence="1 2">LMG 31112</strain>
    </source>
</reference>
<dbReference type="Proteomes" id="UP000343317">
    <property type="component" value="Unassembled WGS sequence"/>
</dbReference>
<dbReference type="RefSeq" id="WP_150624116.1">
    <property type="nucleotide sequence ID" value="NZ_CABPSM010000024.1"/>
</dbReference>
<dbReference type="EMBL" id="CABPSM010000024">
    <property type="protein sequence ID" value="VVE55846.1"/>
    <property type="molecule type" value="Genomic_DNA"/>
</dbReference>
<accession>A0A5E4Z3Z9</accession>
<evidence type="ECO:0000313" key="1">
    <source>
        <dbReference type="EMBL" id="VVE55846.1"/>
    </source>
</evidence>
<evidence type="ECO:0000313" key="2">
    <source>
        <dbReference type="Proteomes" id="UP000343317"/>
    </source>
</evidence>
<dbReference type="AlphaFoldDB" id="A0A5E4Z3Z9"/>
<name>A0A5E4Z3Z9_9BURK</name>
<keyword evidence="2" id="KW-1185">Reference proteome</keyword>
<sequence length="456" mass="49176">MPPPAQILRKETGTGRARATVTVEMLRAWQRLGEQGIDEAGGLDGVARQYGVASGALRNYLRADGTLTKRGEDRLNPPGGEVTLEMLREWQHLGKQGLGKAGGRDGVARQYGVASSTLKYYLRADGTLTKPAEDRLNPPGTEVTLAMLREWQRLGKQGMDEAGGLDGVARQYGVASGALKHYLRADGTLTQRAEDRLNPPGTDITLEMLQEWQHLGKQRIDEAGGLDGVARRYGVASAALRNYLRADGTLTKPAEDRLNPLGTEVTLEMLREWQRLGKQRIGQAGGLGGVARQYGVASSALKIYLRADGTLTKPAEDRLNPPGGEVTLAMLREWQCLGKQGIGQAGGLDGVARQYGVAASTLKHYLRADGTLTKPAEDRLNPPGMEVTVGMLREWQCLGKQGVDKAGGLDGVAGQYGVTSGALRIYLRADGTMTKRAGDRLNPPGTEVTLEMVREW</sequence>
<organism evidence="1 2">
    <name type="scientific">Pandoraea horticolens</name>
    <dbReference type="NCBI Taxonomy" id="2508298"/>
    <lineage>
        <taxon>Bacteria</taxon>
        <taxon>Pseudomonadati</taxon>
        <taxon>Pseudomonadota</taxon>
        <taxon>Betaproteobacteria</taxon>
        <taxon>Burkholderiales</taxon>
        <taxon>Burkholderiaceae</taxon>
        <taxon>Pandoraea</taxon>
    </lineage>
</organism>
<gene>
    <name evidence="1" type="ORF">PHO31112_05034</name>
</gene>